<dbReference type="AlphaFoldDB" id="A0A1V0U0M0"/>
<sequence length="317" mass="34809">MDSPGTNAPPTDTPGTAPGLPAPGIGTPAELGDFLRTRRARLQPEDVGLVSYGVRRRVPGLRREELAQLAGVSAAYYTRLEQGQSHNASEGVLEALARALRLTADERAYLLALARPGQRRRRPAVRHEKARPGVLQLLRALDGVPALALGPRFEVLAWNRLGHALIAGHLDPASPDRPLDRPNTQRLLFLDPHTRELFPDRDTEIRRAVSALRVAAGERPDDPQLATLIGELTMKSEEFAALWSWHGVRNCAFGTKRFHHPLVGELELEFEMMQTPDGSGQRVQMFTAADGSPSEAALRLLAAEHGPHLRVLETERP</sequence>
<dbReference type="RefSeq" id="WP_083108881.1">
    <property type="nucleotide sequence ID" value="NZ_CP020569.1"/>
</dbReference>
<dbReference type="Gene3D" id="1.10.260.40">
    <property type="entry name" value="lambda repressor-like DNA-binding domains"/>
    <property type="match status" value="1"/>
</dbReference>
<dbReference type="OrthoDB" id="3542608at2"/>
<dbReference type="SMART" id="SM00530">
    <property type="entry name" value="HTH_XRE"/>
    <property type="match status" value="1"/>
</dbReference>
<dbReference type="Pfam" id="PF17765">
    <property type="entry name" value="MLTR_LBD"/>
    <property type="match status" value="1"/>
</dbReference>
<dbReference type="InterPro" id="IPR001387">
    <property type="entry name" value="Cro/C1-type_HTH"/>
</dbReference>
<dbReference type="STRING" id="553510.B1H19_34905"/>
<dbReference type="KEGG" id="sgv:B1H19_34905"/>
<organism evidence="3 4">
    <name type="scientific">Streptomyces gilvosporeus</name>
    <dbReference type="NCBI Taxonomy" id="553510"/>
    <lineage>
        <taxon>Bacteria</taxon>
        <taxon>Bacillati</taxon>
        <taxon>Actinomycetota</taxon>
        <taxon>Actinomycetes</taxon>
        <taxon>Kitasatosporales</taxon>
        <taxon>Streptomycetaceae</taxon>
        <taxon>Streptomyces</taxon>
    </lineage>
</organism>
<evidence type="ECO:0000259" key="2">
    <source>
        <dbReference type="PROSITE" id="PS50943"/>
    </source>
</evidence>
<proteinExistence type="predicted"/>
<dbReference type="PANTHER" id="PTHR35010:SF2">
    <property type="entry name" value="BLL4672 PROTEIN"/>
    <property type="match status" value="1"/>
</dbReference>
<evidence type="ECO:0000313" key="4">
    <source>
        <dbReference type="Proteomes" id="UP000192726"/>
    </source>
</evidence>
<dbReference type="GO" id="GO:0003677">
    <property type="term" value="F:DNA binding"/>
    <property type="evidence" value="ECO:0007669"/>
    <property type="project" value="InterPro"/>
</dbReference>
<reference evidence="3 4" key="1">
    <citation type="submission" date="2017-04" db="EMBL/GenBank/DDBJ databases">
        <title>Complete Genome Sequence of Streptomyces gilvosporeus F607, a Capable Producer of Natamycin.</title>
        <authorList>
            <person name="Zong G."/>
            <person name="Zhong C."/>
            <person name="Fu J."/>
            <person name="Qin R."/>
            <person name="Cao G."/>
        </authorList>
    </citation>
    <scope>NUCLEOTIDE SEQUENCE [LARGE SCALE GENOMIC DNA]</scope>
    <source>
        <strain evidence="3 4">F607</strain>
    </source>
</reference>
<name>A0A1V0U0M0_9ACTN</name>
<dbReference type="EMBL" id="CP020569">
    <property type="protein sequence ID" value="ARF58687.1"/>
    <property type="molecule type" value="Genomic_DNA"/>
</dbReference>
<protein>
    <submittedName>
        <fullName evidence="3">Transcriptional regulator</fullName>
    </submittedName>
</protein>
<dbReference type="CDD" id="cd00093">
    <property type="entry name" value="HTH_XRE"/>
    <property type="match status" value="1"/>
</dbReference>
<evidence type="ECO:0000256" key="1">
    <source>
        <dbReference type="SAM" id="MobiDB-lite"/>
    </source>
</evidence>
<accession>A0A1V0U0M0</accession>
<dbReference type="PROSITE" id="PS50943">
    <property type="entry name" value="HTH_CROC1"/>
    <property type="match status" value="1"/>
</dbReference>
<dbReference type="PANTHER" id="PTHR35010">
    <property type="entry name" value="BLL4672 PROTEIN-RELATED"/>
    <property type="match status" value="1"/>
</dbReference>
<dbReference type="Proteomes" id="UP000192726">
    <property type="component" value="Chromosome"/>
</dbReference>
<dbReference type="Gene3D" id="3.30.450.180">
    <property type="match status" value="1"/>
</dbReference>
<dbReference type="Pfam" id="PF13560">
    <property type="entry name" value="HTH_31"/>
    <property type="match status" value="1"/>
</dbReference>
<evidence type="ECO:0000313" key="3">
    <source>
        <dbReference type="EMBL" id="ARF58687.1"/>
    </source>
</evidence>
<keyword evidence="4" id="KW-1185">Reference proteome</keyword>
<feature type="region of interest" description="Disordered" evidence="1">
    <location>
        <begin position="1"/>
        <end position="30"/>
    </location>
</feature>
<dbReference type="InterPro" id="IPR010982">
    <property type="entry name" value="Lambda_DNA-bd_dom_sf"/>
</dbReference>
<dbReference type="SUPFAM" id="SSF47413">
    <property type="entry name" value="lambda repressor-like DNA-binding domains"/>
    <property type="match status" value="1"/>
</dbReference>
<feature type="domain" description="HTH cro/C1-type" evidence="2">
    <location>
        <begin position="60"/>
        <end position="107"/>
    </location>
</feature>
<gene>
    <name evidence="3" type="ORF">B1H19_34905</name>
</gene>
<feature type="compositionally biased region" description="Low complexity" evidence="1">
    <location>
        <begin position="1"/>
        <end position="29"/>
    </location>
</feature>
<dbReference type="InterPro" id="IPR041413">
    <property type="entry name" value="MLTR_LBD"/>
</dbReference>